<sequence>MMSGRDESASVHCGTCVVGTPVEPQEHPASQHAATSVTSEAAPVSFHSSYLNATASSSVSGDVNKSGGEKLYLHNAPVNASTPSGLHVVPVNASAPSGLNVVPVNVSALSCWNPINKVCDTLNRCGKRVDEAKREAEVLVDNAWHHLKTSHSITDAALARLAQGTKMLKEGGRDKVFERTFEILPGEKLLKAYACYLSTSSGLVIGTLYLSTKRLVFHSDEPICHYAPSGQQEWVQYKVPLLLDQLSFVSRSSKGLDNSEKYIQVVTRDSYEFWFTGFVSYDKALKNINEALQHNRENNTAGKIQGRSVARLGK</sequence>
<dbReference type="InterPro" id="IPR004182">
    <property type="entry name" value="GRAM"/>
</dbReference>
<accession>A0A059CRK6</accession>
<gene>
    <name evidence="3" type="ORF">EUGRSUZ_C01931</name>
</gene>
<proteinExistence type="inferred from homology"/>
<evidence type="ECO:0000259" key="2">
    <source>
        <dbReference type="SMART" id="SM00568"/>
    </source>
</evidence>
<dbReference type="InterPro" id="IPR011993">
    <property type="entry name" value="PH-like_dom_sf"/>
</dbReference>
<dbReference type="eggNOG" id="ENOG502QUH2">
    <property type="taxonomic scope" value="Eukaryota"/>
</dbReference>
<feature type="domain" description="GRAM" evidence="2">
    <location>
        <begin position="175"/>
        <end position="253"/>
    </location>
</feature>
<dbReference type="SMART" id="SM00568">
    <property type="entry name" value="GRAM"/>
    <property type="match status" value="1"/>
</dbReference>
<protein>
    <recommendedName>
        <fullName evidence="2">GRAM domain-containing protein</fullName>
    </recommendedName>
</protein>
<reference evidence="3" key="1">
    <citation type="submission" date="2013-07" db="EMBL/GenBank/DDBJ databases">
        <title>The genome of Eucalyptus grandis.</title>
        <authorList>
            <person name="Schmutz J."/>
            <person name="Hayes R."/>
            <person name="Myburg A."/>
            <person name="Tuskan G."/>
            <person name="Grattapaglia D."/>
            <person name="Rokhsar D.S."/>
        </authorList>
    </citation>
    <scope>NUCLEOTIDE SEQUENCE</scope>
    <source>
        <tissue evidence="3">Leaf extractions</tissue>
    </source>
</reference>
<dbReference type="Gene3D" id="2.30.29.30">
    <property type="entry name" value="Pleckstrin-homology domain (PH domain)/Phosphotyrosine-binding domain (PTB)"/>
    <property type="match status" value="1"/>
</dbReference>
<dbReference type="Gramene" id="KCW80570">
    <property type="protein sequence ID" value="KCW80570"/>
    <property type="gene ID" value="EUGRSUZ_C01931"/>
</dbReference>
<dbReference type="STRING" id="71139.A0A059CRK6"/>
<dbReference type="EMBL" id="KK198755">
    <property type="protein sequence ID" value="KCW80570.1"/>
    <property type="molecule type" value="Genomic_DNA"/>
</dbReference>
<dbReference type="PANTHER" id="PTHR31969">
    <property type="entry name" value="GEM-LIKE PROTEIN 2"/>
    <property type="match status" value="1"/>
</dbReference>
<dbReference type="InterPro" id="IPR037848">
    <property type="entry name" value="GEM-like"/>
</dbReference>
<evidence type="ECO:0000256" key="1">
    <source>
        <dbReference type="ARBA" id="ARBA00009414"/>
    </source>
</evidence>
<evidence type="ECO:0000313" key="3">
    <source>
        <dbReference type="EMBL" id="KCW80570.1"/>
    </source>
</evidence>
<organism evidence="3">
    <name type="scientific">Eucalyptus grandis</name>
    <name type="common">Flooded gum</name>
    <dbReference type="NCBI Taxonomy" id="71139"/>
    <lineage>
        <taxon>Eukaryota</taxon>
        <taxon>Viridiplantae</taxon>
        <taxon>Streptophyta</taxon>
        <taxon>Embryophyta</taxon>
        <taxon>Tracheophyta</taxon>
        <taxon>Spermatophyta</taxon>
        <taxon>Magnoliopsida</taxon>
        <taxon>eudicotyledons</taxon>
        <taxon>Gunneridae</taxon>
        <taxon>Pentapetalae</taxon>
        <taxon>rosids</taxon>
        <taxon>malvids</taxon>
        <taxon>Myrtales</taxon>
        <taxon>Myrtaceae</taxon>
        <taxon>Myrtoideae</taxon>
        <taxon>Eucalypteae</taxon>
        <taxon>Eucalyptus</taxon>
    </lineage>
</organism>
<dbReference type="InParanoid" id="A0A059CRK6"/>
<dbReference type="AlphaFoldDB" id="A0A059CRK6"/>
<dbReference type="Pfam" id="PF02893">
    <property type="entry name" value="GRAM"/>
    <property type="match status" value="1"/>
</dbReference>
<name>A0A059CRK6_EUCGR</name>
<comment type="similarity">
    <text evidence="1">Belongs to the GEM family.</text>
</comment>